<dbReference type="Gene3D" id="3.90.70.10">
    <property type="entry name" value="Cysteine proteinases"/>
    <property type="match status" value="1"/>
</dbReference>
<dbReference type="GO" id="GO:0008234">
    <property type="term" value="F:cysteine-type peptidase activity"/>
    <property type="evidence" value="ECO:0007669"/>
    <property type="project" value="InterPro"/>
</dbReference>
<dbReference type="Proteomes" id="UP000243459">
    <property type="component" value="Chromosome 6"/>
</dbReference>
<dbReference type="AlphaFoldDB" id="A0A5P1ETM3"/>
<dbReference type="InterPro" id="IPR000668">
    <property type="entry name" value="Peptidase_C1A_C"/>
</dbReference>
<dbReference type="PANTHER" id="PTHR12411">
    <property type="entry name" value="CYSTEINE PROTEASE FAMILY C1-RELATED"/>
    <property type="match status" value="1"/>
</dbReference>
<keyword evidence="5" id="KW-1185">Reference proteome</keyword>
<dbReference type="InterPro" id="IPR025660">
    <property type="entry name" value="Pept_his_AS"/>
</dbReference>
<dbReference type="SMART" id="SM00645">
    <property type="entry name" value="Pept_C1"/>
    <property type="match status" value="1"/>
</dbReference>
<dbReference type="Gramene" id="ONK67410">
    <property type="protein sequence ID" value="ONK67410"/>
    <property type="gene ID" value="A4U43_C06F19940"/>
</dbReference>
<protein>
    <recommendedName>
        <fullName evidence="3">Peptidase C1A papain C-terminal domain-containing protein</fullName>
    </recommendedName>
</protein>
<gene>
    <name evidence="4" type="ORF">A4U43_C06F19940</name>
</gene>
<dbReference type="SUPFAM" id="SSF54001">
    <property type="entry name" value="Cysteine proteinases"/>
    <property type="match status" value="1"/>
</dbReference>
<evidence type="ECO:0000256" key="1">
    <source>
        <dbReference type="ARBA" id="ARBA00008455"/>
    </source>
</evidence>
<dbReference type="OrthoDB" id="10253408at2759"/>
<dbReference type="InterPro" id="IPR039417">
    <property type="entry name" value="Peptidase_C1A_papain-like"/>
</dbReference>
<keyword evidence="2" id="KW-1015">Disulfide bond</keyword>
<sequence>MAKAFEFIVNNEGLSADADYTYKGLMGPAKTCSSKSSFSHPVAISGYEDVPSNDEVALLKAVANQPVSVAIDAGSFALQFYSSGIFTGSCGTNLSHAVTIVGYGTESDGTKYWIAKNSWGSSWGENGYIKMERDVDAEGGLCGIAMQASYPTA</sequence>
<dbReference type="PROSITE" id="PS00640">
    <property type="entry name" value="THIOL_PROTEASE_ASN"/>
    <property type="match status" value="1"/>
</dbReference>
<dbReference type="PROSITE" id="PS00639">
    <property type="entry name" value="THIOL_PROTEASE_HIS"/>
    <property type="match status" value="1"/>
</dbReference>
<evidence type="ECO:0000259" key="3">
    <source>
        <dbReference type="SMART" id="SM00645"/>
    </source>
</evidence>
<evidence type="ECO:0000313" key="4">
    <source>
        <dbReference type="EMBL" id="ONK67410.1"/>
    </source>
</evidence>
<evidence type="ECO:0000313" key="5">
    <source>
        <dbReference type="Proteomes" id="UP000243459"/>
    </source>
</evidence>
<evidence type="ECO:0000256" key="2">
    <source>
        <dbReference type="ARBA" id="ARBA00023157"/>
    </source>
</evidence>
<dbReference type="InterPro" id="IPR013128">
    <property type="entry name" value="Peptidase_C1A"/>
</dbReference>
<name>A0A5P1ETM3_ASPOF</name>
<dbReference type="GO" id="GO:0006508">
    <property type="term" value="P:proteolysis"/>
    <property type="evidence" value="ECO:0007669"/>
    <property type="project" value="InterPro"/>
</dbReference>
<feature type="domain" description="Peptidase C1A papain C-terminal" evidence="3">
    <location>
        <begin position="3"/>
        <end position="152"/>
    </location>
</feature>
<accession>A0A5P1ETM3</accession>
<dbReference type="CDD" id="cd02248">
    <property type="entry name" value="Peptidase_C1A"/>
    <property type="match status" value="1"/>
</dbReference>
<dbReference type="OMA" id="QCGIANI"/>
<reference evidence="5" key="1">
    <citation type="journal article" date="2017" name="Nat. Commun.">
        <title>The asparagus genome sheds light on the origin and evolution of a young Y chromosome.</title>
        <authorList>
            <person name="Harkess A."/>
            <person name="Zhou J."/>
            <person name="Xu C."/>
            <person name="Bowers J.E."/>
            <person name="Van der Hulst R."/>
            <person name="Ayyampalayam S."/>
            <person name="Mercati F."/>
            <person name="Riccardi P."/>
            <person name="McKain M.R."/>
            <person name="Kakrana A."/>
            <person name="Tang H."/>
            <person name="Ray J."/>
            <person name="Groenendijk J."/>
            <person name="Arikit S."/>
            <person name="Mathioni S.M."/>
            <person name="Nakano M."/>
            <person name="Shan H."/>
            <person name="Telgmann-Rauber A."/>
            <person name="Kanno A."/>
            <person name="Yue Z."/>
            <person name="Chen H."/>
            <person name="Li W."/>
            <person name="Chen Y."/>
            <person name="Xu X."/>
            <person name="Zhang Y."/>
            <person name="Luo S."/>
            <person name="Chen H."/>
            <person name="Gao J."/>
            <person name="Mao Z."/>
            <person name="Pires J.C."/>
            <person name="Luo M."/>
            <person name="Kudrna D."/>
            <person name="Wing R.A."/>
            <person name="Meyers B.C."/>
            <person name="Yi K."/>
            <person name="Kong H."/>
            <person name="Lavrijsen P."/>
            <person name="Sunseri F."/>
            <person name="Falavigna A."/>
            <person name="Ye Y."/>
            <person name="Leebens-Mack J.H."/>
            <person name="Chen G."/>
        </authorList>
    </citation>
    <scope>NUCLEOTIDE SEQUENCE [LARGE SCALE GENOMIC DNA]</scope>
    <source>
        <strain evidence="5">cv. DH0086</strain>
    </source>
</reference>
<comment type="similarity">
    <text evidence="1">Belongs to the peptidase C1 family.</text>
</comment>
<dbReference type="InterPro" id="IPR025661">
    <property type="entry name" value="Pept_asp_AS"/>
</dbReference>
<dbReference type="InterPro" id="IPR038765">
    <property type="entry name" value="Papain-like_cys_pep_sf"/>
</dbReference>
<dbReference type="EMBL" id="CM007386">
    <property type="protein sequence ID" value="ONK67410.1"/>
    <property type="molecule type" value="Genomic_DNA"/>
</dbReference>
<proteinExistence type="inferred from homology"/>
<dbReference type="Pfam" id="PF00112">
    <property type="entry name" value="Peptidase_C1"/>
    <property type="match status" value="1"/>
</dbReference>
<organism evidence="4 5">
    <name type="scientific">Asparagus officinalis</name>
    <name type="common">Garden asparagus</name>
    <dbReference type="NCBI Taxonomy" id="4686"/>
    <lineage>
        <taxon>Eukaryota</taxon>
        <taxon>Viridiplantae</taxon>
        <taxon>Streptophyta</taxon>
        <taxon>Embryophyta</taxon>
        <taxon>Tracheophyta</taxon>
        <taxon>Spermatophyta</taxon>
        <taxon>Magnoliopsida</taxon>
        <taxon>Liliopsida</taxon>
        <taxon>Asparagales</taxon>
        <taxon>Asparagaceae</taxon>
        <taxon>Asparagoideae</taxon>
        <taxon>Asparagus</taxon>
    </lineage>
</organism>